<sequence>MNQPLRPRFSPPALSPPAFSPPALAAPAFGALAAGLLAACGGAPSGDRPAAPADRSAEAKPAKSEAAREGTLRLTVYSGDYEALAGVRAASAGMPGYALVERPLRESLKRGANALEESPLPPSMDVEAATLVPRTPGVGVIAQRYIAAVSGAQNVMSGAIGRKVAVEHTSGGAKQTDSGVLLATGDGLTLALDDGRVKVIRNYDSFSLIDNEGALPRSSSLRWTVEAAQAGDADFVLSYPMGGLAWRAEYQATLAPGAGCTLALDGAALVANRSGRGFDRARLSLVAGEPNRQRGVQLETIQVTGARMAYADAAAPAPAPPMPLERAAGEYHAYDLPQPVDLRNGGTERIALFPRNGAVKCERIYALDAAGVGWEPPTPLLDRNYSGQTGDLPVLSKVEFVNDKPAGLGLPLPAGRVRAFDGDDFLGESRLEHTPAGAEIKLELGKVFDLSAKREATAFQLDRTGRTMTESFAIEIKNAKKTPATVRVTEPLPRWSDWEIVSSSLPAKKKDAHRAQFEVAVPAQGETKLTYTVRYRWPQDVKP</sequence>
<accession>A0A0S2DJ39</accession>
<feature type="chain" id="PRO_5006594830" description="DUF4139 domain-containing protein" evidence="2">
    <location>
        <begin position="26"/>
        <end position="543"/>
    </location>
</feature>
<feature type="compositionally biased region" description="Basic and acidic residues" evidence="1">
    <location>
        <begin position="55"/>
        <end position="67"/>
    </location>
</feature>
<reference evidence="4 5" key="1">
    <citation type="submission" date="2015-11" db="EMBL/GenBank/DDBJ databases">
        <title>Genome sequences of Lysobacter enzymogenes strain C3 and Lysobacter antibioticus ATCC 29479.</title>
        <authorList>
            <person name="Kobayashi D.Y."/>
        </authorList>
    </citation>
    <scope>NUCLEOTIDE SEQUENCE [LARGE SCALE GENOMIC DNA]</scope>
    <source>
        <strain evidence="4 5">C3</strain>
    </source>
</reference>
<feature type="signal peptide" evidence="2">
    <location>
        <begin position="1"/>
        <end position="25"/>
    </location>
</feature>
<evidence type="ECO:0000259" key="3">
    <source>
        <dbReference type="Pfam" id="PF13598"/>
    </source>
</evidence>
<dbReference type="KEGG" id="lez:GLE_3301"/>
<dbReference type="AlphaFoldDB" id="A0A0S2DJ39"/>
<dbReference type="PANTHER" id="PTHR38075:SF1">
    <property type="entry name" value="DUF4139 DOMAIN-CONTAINING PROTEIN"/>
    <property type="match status" value="1"/>
</dbReference>
<evidence type="ECO:0000256" key="2">
    <source>
        <dbReference type="SAM" id="SignalP"/>
    </source>
</evidence>
<feature type="region of interest" description="Disordered" evidence="1">
    <location>
        <begin position="43"/>
        <end position="67"/>
    </location>
</feature>
<dbReference type="Proteomes" id="UP000061569">
    <property type="component" value="Chromosome"/>
</dbReference>
<evidence type="ECO:0000313" key="4">
    <source>
        <dbReference type="EMBL" id="ALN58647.1"/>
    </source>
</evidence>
<proteinExistence type="predicted"/>
<dbReference type="OrthoDB" id="9808067at2"/>
<dbReference type="EMBL" id="CP013140">
    <property type="protein sequence ID" value="ALN58647.1"/>
    <property type="molecule type" value="Genomic_DNA"/>
</dbReference>
<dbReference type="InterPro" id="IPR037291">
    <property type="entry name" value="DUF4139"/>
</dbReference>
<protein>
    <recommendedName>
        <fullName evidence="3">DUF4139 domain-containing protein</fullName>
    </recommendedName>
</protein>
<gene>
    <name evidence="4" type="ORF">GLE_3301</name>
</gene>
<dbReference type="PANTHER" id="PTHR38075">
    <property type="entry name" value="DUF4139 DOMAIN-CONTAINING PROTEIN"/>
    <property type="match status" value="1"/>
</dbReference>
<organism evidence="4 5">
    <name type="scientific">Lysobacter enzymogenes</name>
    <dbReference type="NCBI Taxonomy" id="69"/>
    <lineage>
        <taxon>Bacteria</taxon>
        <taxon>Pseudomonadati</taxon>
        <taxon>Pseudomonadota</taxon>
        <taxon>Gammaproteobacteria</taxon>
        <taxon>Lysobacterales</taxon>
        <taxon>Lysobacteraceae</taxon>
        <taxon>Lysobacter</taxon>
    </lineage>
</organism>
<dbReference type="Pfam" id="PF13598">
    <property type="entry name" value="DUF4139"/>
    <property type="match status" value="1"/>
</dbReference>
<feature type="domain" description="DUF4139" evidence="3">
    <location>
        <begin position="237"/>
        <end position="539"/>
    </location>
</feature>
<dbReference type="PATRIC" id="fig|69.6.peg.3251"/>
<evidence type="ECO:0000256" key="1">
    <source>
        <dbReference type="SAM" id="MobiDB-lite"/>
    </source>
</evidence>
<dbReference type="STRING" id="69.GLE_3301"/>
<name>A0A0S2DJ39_LYSEN</name>
<keyword evidence="2" id="KW-0732">Signal</keyword>
<evidence type="ECO:0000313" key="5">
    <source>
        <dbReference type="Proteomes" id="UP000061569"/>
    </source>
</evidence>